<protein>
    <submittedName>
        <fullName evidence="2">Glycosyl transferase family 2</fullName>
    </submittedName>
</protein>
<dbReference type="Pfam" id="PF00535">
    <property type="entry name" value="Glycos_transf_2"/>
    <property type="match status" value="1"/>
</dbReference>
<gene>
    <name evidence="2" type="ORF">PEPS_22870</name>
</gene>
<dbReference type="PANTHER" id="PTHR43179:SF7">
    <property type="entry name" value="RHAMNOSYLTRANSFERASE WBBL"/>
    <property type="match status" value="1"/>
</dbReference>
<reference evidence="2 3" key="1">
    <citation type="submission" date="2021-12" db="EMBL/GenBank/DDBJ databases">
        <title>Genome sequencing of bacteria with rrn-lacking chromosome and rrn-plasmid.</title>
        <authorList>
            <person name="Anda M."/>
            <person name="Iwasaki W."/>
        </authorList>
    </citation>
    <scope>NUCLEOTIDE SEQUENCE [LARGE SCALE GENOMIC DNA]</scope>
    <source>
        <strain evidence="2 3">NBRC 101262</strain>
    </source>
</reference>
<accession>A0ABM7VGA8</accession>
<keyword evidence="2" id="KW-0808">Transferase</keyword>
<proteinExistence type="predicted"/>
<dbReference type="EMBL" id="AP025292">
    <property type="protein sequence ID" value="BDD00007.1"/>
    <property type="molecule type" value="Genomic_DNA"/>
</dbReference>
<dbReference type="SUPFAM" id="SSF53448">
    <property type="entry name" value="Nucleotide-diphospho-sugar transferases"/>
    <property type="match status" value="1"/>
</dbReference>
<dbReference type="Proteomes" id="UP001354989">
    <property type="component" value="Chromosome"/>
</dbReference>
<dbReference type="RefSeq" id="WP_338397136.1">
    <property type="nucleotide sequence ID" value="NZ_AP025292.1"/>
</dbReference>
<name>A0ABM7VGA8_9BACT</name>
<organism evidence="2 3">
    <name type="scientific">Persicobacter psychrovividus</name>
    <dbReference type="NCBI Taxonomy" id="387638"/>
    <lineage>
        <taxon>Bacteria</taxon>
        <taxon>Pseudomonadati</taxon>
        <taxon>Bacteroidota</taxon>
        <taxon>Cytophagia</taxon>
        <taxon>Cytophagales</taxon>
        <taxon>Persicobacteraceae</taxon>
        <taxon>Persicobacter</taxon>
    </lineage>
</organism>
<evidence type="ECO:0000259" key="1">
    <source>
        <dbReference type="Pfam" id="PF00535"/>
    </source>
</evidence>
<sequence>MRIVSLTVVHNHARSIGKLIDSIERSGFENAYFCDAASTDNSFEILNQSKFSSNTITNSTLYGFSKNNNDLIRAFELDPDYFMLLNPDAYVDSDVFTKCVEYMDQNPDVGVLCPQLYYPNGEIQKSWKAFPKLHHGVLKRLGLRSITDEKIISSGNIDWALGACLVVRRELMLSPTKLLDERYRLYCEDVDVCFNAKVKGFKVVGTEEINVFHELQESSSVSIFSKYNYWNLCSMIKFLLKWNLKYVFRN</sequence>
<dbReference type="Gene3D" id="3.90.550.10">
    <property type="entry name" value="Spore Coat Polysaccharide Biosynthesis Protein SpsA, Chain A"/>
    <property type="match status" value="1"/>
</dbReference>
<dbReference type="InterPro" id="IPR029044">
    <property type="entry name" value="Nucleotide-diphossugar_trans"/>
</dbReference>
<dbReference type="InterPro" id="IPR001173">
    <property type="entry name" value="Glyco_trans_2-like"/>
</dbReference>
<feature type="domain" description="Glycosyltransferase 2-like" evidence="1">
    <location>
        <begin position="8"/>
        <end position="129"/>
    </location>
</feature>
<dbReference type="PANTHER" id="PTHR43179">
    <property type="entry name" value="RHAMNOSYLTRANSFERASE WBBL"/>
    <property type="match status" value="1"/>
</dbReference>
<evidence type="ECO:0000313" key="2">
    <source>
        <dbReference type="EMBL" id="BDD00007.1"/>
    </source>
</evidence>
<keyword evidence="3" id="KW-1185">Reference proteome</keyword>
<dbReference type="GO" id="GO:0016740">
    <property type="term" value="F:transferase activity"/>
    <property type="evidence" value="ECO:0007669"/>
    <property type="project" value="UniProtKB-KW"/>
</dbReference>
<evidence type="ECO:0000313" key="3">
    <source>
        <dbReference type="Proteomes" id="UP001354989"/>
    </source>
</evidence>